<dbReference type="InterPro" id="IPR029044">
    <property type="entry name" value="Nucleotide-diphossugar_trans"/>
</dbReference>
<dbReference type="PANTHER" id="PTHR43777">
    <property type="entry name" value="MOLYBDENUM COFACTOR CYTIDYLYLTRANSFERASE"/>
    <property type="match status" value="1"/>
</dbReference>
<dbReference type="InterPro" id="IPR025877">
    <property type="entry name" value="MobA-like_NTP_Trfase"/>
</dbReference>
<evidence type="ECO:0000259" key="1">
    <source>
        <dbReference type="Pfam" id="PF12804"/>
    </source>
</evidence>
<feature type="domain" description="MobA-like NTP transferase" evidence="1">
    <location>
        <begin position="7"/>
        <end position="169"/>
    </location>
</feature>
<gene>
    <name evidence="2" type="ORF">MQE36_16840</name>
</gene>
<accession>A0ABY3YLL1</accession>
<dbReference type="Pfam" id="PF12804">
    <property type="entry name" value="NTP_transf_3"/>
    <property type="match status" value="1"/>
</dbReference>
<dbReference type="RefSeq" id="WP_242937137.1">
    <property type="nucleotide sequence ID" value="NZ_CP094326.1"/>
</dbReference>
<evidence type="ECO:0000313" key="3">
    <source>
        <dbReference type="Proteomes" id="UP000829476"/>
    </source>
</evidence>
<protein>
    <submittedName>
        <fullName evidence="2">Nucleotidyltransferase family protein</fullName>
    </submittedName>
</protein>
<name>A0ABY3YLL1_9FLAO</name>
<reference evidence="2 3" key="1">
    <citation type="journal article" date="2018" name="Int. J. Syst. Evol. Microbiol.">
        <title>Zhouia spongiae sp. nov., isolated from a marine sponge.</title>
        <authorList>
            <person name="Zhuang L."/>
            <person name="Lin B."/>
            <person name="Qin F."/>
            <person name="Luo L."/>
        </authorList>
    </citation>
    <scope>NUCLEOTIDE SEQUENCE [LARGE SCALE GENOMIC DNA]</scope>
    <source>
        <strain evidence="2 3">HN-Y44</strain>
    </source>
</reference>
<dbReference type="EMBL" id="CP094326">
    <property type="protein sequence ID" value="UNY98731.1"/>
    <property type="molecule type" value="Genomic_DNA"/>
</dbReference>
<keyword evidence="3" id="KW-1185">Reference proteome</keyword>
<dbReference type="CDD" id="cd04182">
    <property type="entry name" value="GT_2_like_f"/>
    <property type="match status" value="1"/>
</dbReference>
<evidence type="ECO:0000313" key="2">
    <source>
        <dbReference type="EMBL" id="UNY98731.1"/>
    </source>
</evidence>
<dbReference type="Proteomes" id="UP000829476">
    <property type="component" value="Chromosome"/>
</dbReference>
<sequence length="201" mass="22099">MNNIAILILAAGSSSRMGAPKQLLAVGNQKMISVIVGNAAKSKAGKIYCVLGAKAEEIQKDIKRSGAEVIYNADWEKGLGSSIAAGVKHMCSTKEQLDGILIMLSDQPKVDEVYLNNMIRLFKQKPDKIIASKYQYRYGVPALFPSAYFKLLMQLEGDKGARSILNKTHKMNVETPGDSECLDDIDTPEDYHKFLSLNSKL</sequence>
<dbReference type="Gene3D" id="3.90.550.10">
    <property type="entry name" value="Spore Coat Polysaccharide Biosynthesis Protein SpsA, Chain A"/>
    <property type="match status" value="1"/>
</dbReference>
<dbReference type="SUPFAM" id="SSF53448">
    <property type="entry name" value="Nucleotide-diphospho-sugar transferases"/>
    <property type="match status" value="1"/>
</dbReference>
<organism evidence="2 3">
    <name type="scientific">Zhouia spongiae</name>
    <dbReference type="NCBI Taxonomy" id="2202721"/>
    <lineage>
        <taxon>Bacteria</taxon>
        <taxon>Pseudomonadati</taxon>
        <taxon>Bacteroidota</taxon>
        <taxon>Flavobacteriia</taxon>
        <taxon>Flavobacteriales</taxon>
        <taxon>Flavobacteriaceae</taxon>
        <taxon>Zhouia</taxon>
    </lineage>
</organism>
<proteinExistence type="predicted"/>
<dbReference type="PANTHER" id="PTHR43777:SF1">
    <property type="entry name" value="MOLYBDENUM COFACTOR CYTIDYLYLTRANSFERASE"/>
    <property type="match status" value="1"/>
</dbReference>